<dbReference type="PANTHER" id="PTHR36945">
    <property type="entry name" value="HIGH INCIDENCE OF MALES (INCREASED X CHROMOSOME LOSS)-RELATED-RELATED"/>
    <property type="match status" value="1"/>
</dbReference>
<feature type="compositionally biased region" description="Polar residues" evidence="1">
    <location>
        <begin position="8"/>
        <end position="19"/>
    </location>
</feature>
<dbReference type="PANTHER" id="PTHR36945:SF1">
    <property type="entry name" value="ZINC FINGER PROTEIN C02F5.12-RELATED"/>
    <property type="match status" value="1"/>
</dbReference>
<feature type="region of interest" description="Disordered" evidence="1">
    <location>
        <begin position="1"/>
        <end position="28"/>
    </location>
</feature>
<dbReference type="Proteomes" id="UP001196413">
    <property type="component" value="Unassembled WGS sequence"/>
</dbReference>
<feature type="region of interest" description="Disordered" evidence="1">
    <location>
        <begin position="110"/>
        <end position="132"/>
    </location>
</feature>
<gene>
    <name evidence="2" type="ORF">KIN20_024000</name>
</gene>
<keyword evidence="3" id="KW-1185">Reference proteome</keyword>
<feature type="compositionally biased region" description="Polar residues" evidence="1">
    <location>
        <begin position="462"/>
        <end position="479"/>
    </location>
</feature>
<dbReference type="InterPro" id="IPR053360">
    <property type="entry name" value="Zinc_finger_domain"/>
</dbReference>
<protein>
    <recommendedName>
        <fullName evidence="4">C2H2-type domain-containing protein</fullName>
    </recommendedName>
</protein>
<feature type="compositionally biased region" description="Basic and acidic residues" evidence="1">
    <location>
        <begin position="236"/>
        <end position="246"/>
    </location>
</feature>
<accession>A0AAD5QTB8</accession>
<feature type="compositionally biased region" description="Polar residues" evidence="1">
    <location>
        <begin position="198"/>
        <end position="217"/>
    </location>
</feature>
<feature type="region of interest" description="Disordered" evidence="1">
    <location>
        <begin position="447"/>
        <end position="487"/>
    </location>
</feature>
<organism evidence="2 3">
    <name type="scientific">Parelaphostrongylus tenuis</name>
    <name type="common">Meningeal worm</name>
    <dbReference type="NCBI Taxonomy" id="148309"/>
    <lineage>
        <taxon>Eukaryota</taxon>
        <taxon>Metazoa</taxon>
        <taxon>Ecdysozoa</taxon>
        <taxon>Nematoda</taxon>
        <taxon>Chromadorea</taxon>
        <taxon>Rhabditida</taxon>
        <taxon>Rhabditina</taxon>
        <taxon>Rhabditomorpha</taxon>
        <taxon>Strongyloidea</taxon>
        <taxon>Metastrongylidae</taxon>
        <taxon>Parelaphostrongylus</taxon>
    </lineage>
</organism>
<evidence type="ECO:0000313" key="2">
    <source>
        <dbReference type="EMBL" id="KAJ1364018.1"/>
    </source>
</evidence>
<comment type="caution">
    <text evidence="2">The sequence shown here is derived from an EMBL/GenBank/DDBJ whole genome shotgun (WGS) entry which is preliminary data.</text>
</comment>
<evidence type="ECO:0008006" key="4">
    <source>
        <dbReference type="Google" id="ProtNLM"/>
    </source>
</evidence>
<sequence length="619" mass="68729">MKTRPRQSKQVTGLSNGSGYRSRENFRSNMGGSVVPTISGAVLQNSYSYVQINIYDTNIKELQDRGVDIKHMLEHIGVRSVVMDVPILPSPPADISVENNVRRLKSFGGFHLHSRPTQQNNPADATSRLDKSAEKVGDMDMMPIENEIFHHGDYDGNNTTLAASLNNSNTSEVNREAPLTSTPLRSKRKTSFGRYMRSSHNTTPKSPDQNSRGNAPSCQKGKKIDEKLADQPLQHEQSRSTGKDDSNFNSDTMLPTRSITSVNNVTVFQDCQDVFVDVPLVDECIDVHMSSQPSSSSPEAATFPLVQASPKTQLSPITYDEAEPVEDIGGFGDITITQHSFTSFTREVVSAMQSINPTSLIPLRDMEPSERFSPEGQKPQQSISFGGADKMQLKHRIFENEVMNEESDYSAEIGSQSYIAAKEGVADDISGNQILPLSSLTLENHESNQPLNATPLFRSKSDSLQNPDPENVQSTTAGRSVNKKRARTMLKDSVKNESAGSTMKPIVRHQVFCCCMPGCGKRISWRPRYGKNRLVDHVRVHWAKEVKRCKLCDFKASNCRKINHHHRNAHSDSPYMGALSIETREDLDELIALWRQCFPGLPTSGTVKWIVSSTNTTGQ</sequence>
<evidence type="ECO:0000313" key="3">
    <source>
        <dbReference type="Proteomes" id="UP001196413"/>
    </source>
</evidence>
<dbReference type="EMBL" id="JAHQIW010004848">
    <property type="protein sequence ID" value="KAJ1364018.1"/>
    <property type="molecule type" value="Genomic_DNA"/>
</dbReference>
<reference evidence="2" key="1">
    <citation type="submission" date="2021-06" db="EMBL/GenBank/DDBJ databases">
        <title>Parelaphostrongylus tenuis whole genome reference sequence.</title>
        <authorList>
            <person name="Garwood T.J."/>
            <person name="Larsen P.A."/>
            <person name="Fountain-Jones N.M."/>
            <person name="Garbe J.R."/>
            <person name="Macchietto M.G."/>
            <person name="Kania S.A."/>
            <person name="Gerhold R.W."/>
            <person name="Richards J.E."/>
            <person name="Wolf T.M."/>
        </authorList>
    </citation>
    <scope>NUCLEOTIDE SEQUENCE</scope>
    <source>
        <strain evidence="2">MNPRO001-30</strain>
        <tissue evidence="2">Meninges</tissue>
    </source>
</reference>
<evidence type="ECO:0000256" key="1">
    <source>
        <dbReference type="SAM" id="MobiDB-lite"/>
    </source>
</evidence>
<name>A0AAD5QTB8_PARTN</name>
<proteinExistence type="predicted"/>
<feature type="compositionally biased region" description="Polar residues" evidence="1">
    <location>
        <begin position="115"/>
        <end position="124"/>
    </location>
</feature>
<feature type="region of interest" description="Disordered" evidence="1">
    <location>
        <begin position="168"/>
        <end position="252"/>
    </location>
</feature>
<dbReference type="AlphaFoldDB" id="A0AAD5QTB8"/>